<dbReference type="Gene3D" id="3.90.550.10">
    <property type="entry name" value="Spore Coat Polysaccharide Biosynthesis Protein SpsA, Chain A"/>
    <property type="match status" value="1"/>
</dbReference>
<feature type="domain" description="Glycosyltransferase 2-like" evidence="1">
    <location>
        <begin position="12"/>
        <end position="134"/>
    </location>
</feature>
<dbReference type="InterPro" id="IPR001173">
    <property type="entry name" value="Glyco_trans_2-like"/>
</dbReference>
<organism evidence="2 3">
    <name type="scientific">Azospirillum humicireducens</name>
    <dbReference type="NCBI Taxonomy" id="1226968"/>
    <lineage>
        <taxon>Bacteria</taxon>
        <taxon>Pseudomonadati</taxon>
        <taxon>Pseudomonadota</taxon>
        <taxon>Alphaproteobacteria</taxon>
        <taxon>Rhodospirillales</taxon>
        <taxon>Azospirillaceae</taxon>
        <taxon>Azospirillum</taxon>
    </lineage>
</organism>
<accession>A0A2R4VU98</accession>
<dbReference type="Pfam" id="PF00535">
    <property type="entry name" value="Glycos_transf_2"/>
    <property type="match status" value="1"/>
</dbReference>
<dbReference type="InterPro" id="IPR029044">
    <property type="entry name" value="Nucleotide-diphossugar_trans"/>
</dbReference>
<dbReference type="SUPFAM" id="SSF53448">
    <property type="entry name" value="Nucleotide-diphospho-sugar transferases"/>
    <property type="match status" value="1"/>
</dbReference>
<dbReference type="EMBL" id="CP028905">
    <property type="protein sequence ID" value="AWB08013.1"/>
    <property type="molecule type" value="Genomic_DNA"/>
</dbReference>
<dbReference type="Proteomes" id="UP000077405">
    <property type="component" value="Plasmid pYZ4"/>
</dbReference>
<gene>
    <name evidence="2" type="ORF">A6A40_23480</name>
</gene>
<dbReference type="RefSeq" id="WP_108548288.1">
    <property type="nucleotide sequence ID" value="NZ_CP028905.1"/>
</dbReference>
<protein>
    <recommendedName>
        <fullName evidence="1">Glycosyltransferase 2-like domain-containing protein</fullName>
    </recommendedName>
</protein>
<keyword evidence="2" id="KW-0614">Plasmid</keyword>
<name>A0A2R4VU98_9PROT</name>
<proteinExistence type="predicted"/>
<reference evidence="2 3" key="1">
    <citation type="submission" date="2018-04" db="EMBL/GenBank/DDBJ databases">
        <title>Complete genome sequence of the nitrogen-fixing bacterium Azospirillum humicireducens type strain SgZ-5.</title>
        <authorList>
            <person name="Yu Z."/>
        </authorList>
    </citation>
    <scope>NUCLEOTIDE SEQUENCE [LARGE SCALE GENOMIC DNA]</scope>
    <source>
        <strain evidence="2 3">SgZ-5</strain>
        <plasmid evidence="2 3">pYZ4</plasmid>
    </source>
</reference>
<keyword evidence="3" id="KW-1185">Reference proteome</keyword>
<evidence type="ECO:0000313" key="3">
    <source>
        <dbReference type="Proteomes" id="UP000077405"/>
    </source>
</evidence>
<dbReference type="KEGG" id="ahu:A6A40_23480"/>
<sequence length="298" mass="34749">MMDTSSRIGIRITTYNRASYLQDFFSRNEKIISAPNVNVRIFDNHSMDNTENIVWDQVYKRKNLSYYRWPENVGFDRSLALAVEKEDTNSDYIWWCADDDIIAPESLGTVRKIIDEIDPDVIFANYSAYNALGADDFNLISQPQYKVACNGNYGIISNLSNLFRSILQEVPSFGCFIVKRSLIDFMDTKSHIGTHHAYIGFVLNALARKAREISPARVGITRDPLFFINKNENTKTWSGKNDHVLIGIRRLLSEFAPEYDEAIKELWPNYENLYFNYYFGDKRNLLKELRLLEKFFFE</sequence>
<evidence type="ECO:0000259" key="1">
    <source>
        <dbReference type="Pfam" id="PF00535"/>
    </source>
</evidence>
<dbReference type="OrthoDB" id="9816424at2"/>
<dbReference type="AlphaFoldDB" id="A0A2R4VU98"/>
<geneLocation type="plasmid" evidence="2 3">
    <name>pYZ4</name>
</geneLocation>
<evidence type="ECO:0000313" key="2">
    <source>
        <dbReference type="EMBL" id="AWB08013.1"/>
    </source>
</evidence>